<organism evidence="2">
    <name type="scientific">Octopus bimaculoides</name>
    <name type="common">California two-spotted octopus</name>
    <dbReference type="NCBI Taxonomy" id="37653"/>
    <lineage>
        <taxon>Eukaryota</taxon>
        <taxon>Metazoa</taxon>
        <taxon>Spiralia</taxon>
        <taxon>Lophotrochozoa</taxon>
        <taxon>Mollusca</taxon>
        <taxon>Cephalopoda</taxon>
        <taxon>Coleoidea</taxon>
        <taxon>Octopodiformes</taxon>
        <taxon>Octopoda</taxon>
        <taxon>Incirrata</taxon>
        <taxon>Octopodidae</taxon>
        <taxon>Octopus</taxon>
    </lineage>
</organism>
<dbReference type="EMBL" id="KQ416196">
    <property type="protein sequence ID" value="KOF98238.1"/>
    <property type="molecule type" value="Genomic_DNA"/>
</dbReference>
<reference evidence="2" key="1">
    <citation type="submission" date="2015-07" db="EMBL/GenBank/DDBJ databases">
        <title>MeaNS - Measles Nucleotide Surveillance Program.</title>
        <authorList>
            <person name="Tran T."/>
            <person name="Druce J."/>
        </authorList>
    </citation>
    <scope>NUCLEOTIDE SEQUENCE</scope>
    <source>
        <strain evidence="2">UCB-OBI-ISO-001</strain>
        <tissue evidence="2">Gonad</tissue>
    </source>
</reference>
<feature type="transmembrane region" description="Helical" evidence="1">
    <location>
        <begin position="45"/>
        <end position="63"/>
    </location>
</feature>
<keyword evidence="1" id="KW-1133">Transmembrane helix</keyword>
<gene>
    <name evidence="2" type="ORF">OCBIM_22026686mg</name>
</gene>
<evidence type="ECO:0008006" key="3">
    <source>
        <dbReference type="Google" id="ProtNLM"/>
    </source>
</evidence>
<keyword evidence="1" id="KW-0812">Transmembrane</keyword>
<accession>A0A0L8I9Q2</accession>
<evidence type="ECO:0000313" key="2">
    <source>
        <dbReference type="EMBL" id="KOF98238.1"/>
    </source>
</evidence>
<feature type="transmembrane region" description="Helical" evidence="1">
    <location>
        <begin position="21"/>
        <end position="39"/>
    </location>
</feature>
<evidence type="ECO:0000256" key="1">
    <source>
        <dbReference type="SAM" id="Phobius"/>
    </source>
</evidence>
<sequence>MMMEVAMVEVMFVTEAAVTYLWRYFCHFFVGAIVVIIAFDGGGGGGGGGVMLMVVCFVFPIKLTPSQQFGR</sequence>
<name>A0A0L8I9Q2_OCTBM</name>
<dbReference type="AlphaFoldDB" id="A0A0L8I9Q2"/>
<keyword evidence="1" id="KW-0472">Membrane</keyword>
<protein>
    <recommendedName>
        <fullName evidence="3">Transmembrane protein</fullName>
    </recommendedName>
</protein>
<proteinExistence type="predicted"/>